<keyword evidence="10" id="KW-1185">Reference proteome</keyword>
<evidence type="ECO:0000256" key="7">
    <source>
        <dbReference type="SAM" id="SignalP"/>
    </source>
</evidence>
<dbReference type="RefSeq" id="WP_245036222.1">
    <property type="nucleotide sequence ID" value="NZ_CP095076.1"/>
</dbReference>
<keyword evidence="9" id="KW-0614">Plasmid</keyword>
<feature type="compositionally biased region" description="Polar residues" evidence="5">
    <location>
        <begin position="163"/>
        <end position="172"/>
    </location>
</feature>
<dbReference type="EMBL" id="CP095076">
    <property type="protein sequence ID" value="UOR14115.1"/>
    <property type="molecule type" value="Genomic_DNA"/>
</dbReference>
<dbReference type="PANTHER" id="PTHR34820">
    <property type="entry name" value="INNER MEMBRANE PROTEIN YEBZ"/>
    <property type="match status" value="1"/>
</dbReference>
<evidence type="ECO:0000256" key="3">
    <source>
        <dbReference type="ARBA" id="ARBA00022729"/>
    </source>
</evidence>
<name>A0ABY4HJM3_9BACI</name>
<feature type="chain" id="PRO_5047508486" evidence="7">
    <location>
        <begin position="27"/>
        <end position="203"/>
    </location>
</feature>
<evidence type="ECO:0000313" key="10">
    <source>
        <dbReference type="Proteomes" id="UP000830326"/>
    </source>
</evidence>
<feature type="domain" description="CopC" evidence="8">
    <location>
        <begin position="27"/>
        <end position="119"/>
    </location>
</feature>
<keyword evidence="6" id="KW-0472">Membrane</keyword>
<evidence type="ECO:0000256" key="1">
    <source>
        <dbReference type="ARBA" id="ARBA00004196"/>
    </source>
</evidence>
<feature type="signal peptide" evidence="7">
    <location>
        <begin position="1"/>
        <end position="26"/>
    </location>
</feature>
<dbReference type="InterPro" id="IPR014755">
    <property type="entry name" value="Cu-Rt/internalin_Ig-like"/>
</dbReference>
<feature type="transmembrane region" description="Helical" evidence="6">
    <location>
        <begin position="177"/>
        <end position="198"/>
    </location>
</feature>
<organism evidence="9 10">
    <name type="scientific">Halobacillus amylolyticus</name>
    <dbReference type="NCBI Taxonomy" id="2932259"/>
    <lineage>
        <taxon>Bacteria</taxon>
        <taxon>Bacillati</taxon>
        <taxon>Bacillota</taxon>
        <taxon>Bacilli</taxon>
        <taxon>Bacillales</taxon>
        <taxon>Bacillaceae</taxon>
        <taxon>Halobacillus</taxon>
    </lineage>
</organism>
<evidence type="ECO:0000313" key="9">
    <source>
        <dbReference type="EMBL" id="UOR14115.1"/>
    </source>
</evidence>
<evidence type="ECO:0000256" key="6">
    <source>
        <dbReference type="SAM" id="Phobius"/>
    </source>
</evidence>
<sequence length="203" mass="22887">MNKKLLASFMVFALIVSMLPMKSAEAHSVLQNSTPKEGATLEETVKRIELSFNTKIENGSTLYVLNQKEEKIKPSSVNLNDNVLQANFEENLPSGTYQVNWKILGADGHLIKNQYRFTISAAQESSPDKEQDNQETKDKTTQEPETSKPDDSTLVQETDERNGSQQVDNNESSPSPFMYGIIIFITIAGAFLLFWMLFSKRKK</sequence>
<keyword evidence="3 7" id="KW-0732">Signal</keyword>
<dbReference type="InterPro" id="IPR007348">
    <property type="entry name" value="CopC_dom"/>
</dbReference>
<feature type="compositionally biased region" description="Basic and acidic residues" evidence="5">
    <location>
        <begin position="126"/>
        <end position="151"/>
    </location>
</feature>
<dbReference type="Gene3D" id="2.60.40.1220">
    <property type="match status" value="1"/>
</dbReference>
<gene>
    <name evidence="9" type="ORF">MUO15_21410</name>
</gene>
<keyword evidence="6" id="KW-1133">Transmembrane helix</keyword>
<proteinExistence type="predicted"/>
<feature type="region of interest" description="Disordered" evidence="5">
    <location>
        <begin position="122"/>
        <end position="172"/>
    </location>
</feature>
<accession>A0ABY4HJM3</accession>
<dbReference type="Proteomes" id="UP000830326">
    <property type="component" value="Plasmid unnamed1"/>
</dbReference>
<protein>
    <submittedName>
        <fullName evidence="9">Copper resistance protein CopC</fullName>
    </submittedName>
</protein>
<keyword evidence="6" id="KW-0812">Transmembrane</keyword>
<dbReference type="InterPro" id="IPR032694">
    <property type="entry name" value="CopC/D"/>
</dbReference>
<keyword evidence="4" id="KW-0186">Copper</keyword>
<geneLocation type="plasmid" evidence="9 10">
    <name>unnamed1</name>
</geneLocation>
<evidence type="ECO:0000259" key="8">
    <source>
        <dbReference type="Pfam" id="PF04234"/>
    </source>
</evidence>
<dbReference type="InterPro" id="IPR014756">
    <property type="entry name" value="Ig_E-set"/>
</dbReference>
<dbReference type="Pfam" id="PF04234">
    <property type="entry name" value="CopC"/>
    <property type="match status" value="1"/>
</dbReference>
<dbReference type="SUPFAM" id="SSF81296">
    <property type="entry name" value="E set domains"/>
    <property type="match status" value="1"/>
</dbReference>
<keyword evidence="2" id="KW-0479">Metal-binding</keyword>
<reference evidence="9" key="1">
    <citation type="submission" date="2022-04" db="EMBL/GenBank/DDBJ databases">
        <title>Halobacillus sp. isolated from saltern.</title>
        <authorList>
            <person name="Won M."/>
            <person name="Lee C.-M."/>
            <person name="Woen H.-Y."/>
            <person name="Kwon S.-W."/>
        </authorList>
    </citation>
    <scope>NUCLEOTIDE SEQUENCE</scope>
    <source>
        <strain evidence="9">SSHM10-5</strain>
        <plasmid evidence="9">unnamed1</plasmid>
    </source>
</reference>
<comment type="subcellular location">
    <subcellularLocation>
        <location evidence="1">Cell envelope</location>
    </subcellularLocation>
</comment>
<dbReference type="PANTHER" id="PTHR34820:SF4">
    <property type="entry name" value="INNER MEMBRANE PROTEIN YEBZ"/>
    <property type="match status" value="1"/>
</dbReference>
<evidence type="ECO:0000256" key="5">
    <source>
        <dbReference type="SAM" id="MobiDB-lite"/>
    </source>
</evidence>
<evidence type="ECO:0000256" key="2">
    <source>
        <dbReference type="ARBA" id="ARBA00022723"/>
    </source>
</evidence>
<evidence type="ECO:0000256" key="4">
    <source>
        <dbReference type="ARBA" id="ARBA00023008"/>
    </source>
</evidence>